<dbReference type="VEuPathDB" id="TriTrypDB:LdCL_340008100"/>
<feature type="compositionally biased region" description="Basic and acidic residues" evidence="5">
    <location>
        <begin position="1208"/>
        <end position="1222"/>
    </location>
</feature>
<evidence type="ECO:0000256" key="2">
    <source>
        <dbReference type="ARBA" id="ARBA00022801"/>
    </source>
</evidence>
<dbReference type="InterPro" id="IPR001300">
    <property type="entry name" value="Peptidase_C2_calpain_cat"/>
</dbReference>
<protein>
    <submittedName>
        <fullName evidence="7">Trafficking protein Mon1 family protein</fullName>
    </submittedName>
</protein>
<accession>A0A504WVR1</accession>
<dbReference type="GO" id="GO:0016192">
    <property type="term" value="P:vesicle-mediated transport"/>
    <property type="evidence" value="ECO:0007669"/>
    <property type="project" value="InterPro"/>
</dbReference>
<dbReference type="PRINTS" id="PR01546">
    <property type="entry name" value="YEAST73DUF"/>
</dbReference>
<dbReference type="PANTHER" id="PTHR46143">
    <property type="entry name" value="CALPAIN-7"/>
    <property type="match status" value="1"/>
</dbReference>
<dbReference type="PANTHER" id="PTHR46143:SF1">
    <property type="entry name" value="CALPAIN-7"/>
    <property type="match status" value="1"/>
</dbReference>
<dbReference type="VEuPathDB" id="TriTrypDB:LDHU3_34.0440"/>
<dbReference type="PROSITE" id="PS50203">
    <property type="entry name" value="CALPAIN_CAT"/>
    <property type="match status" value="1"/>
</dbReference>
<dbReference type="Proteomes" id="UP000318447">
    <property type="component" value="Unassembled WGS sequence"/>
</dbReference>
<evidence type="ECO:0000313" key="8">
    <source>
        <dbReference type="Proteomes" id="UP000318447"/>
    </source>
</evidence>
<keyword evidence="2" id="KW-0378">Hydrolase</keyword>
<feature type="region of interest" description="Disordered" evidence="5">
    <location>
        <begin position="385"/>
        <end position="409"/>
    </location>
</feature>
<feature type="compositionally biased region" description="Gly residues" evidence="5">
    <location>
        <begin position="1224"/>
        <end position="1233"/>
    </location>
</feature>
<feature type="domain" description="Calpain catalytic" evidence="6">
    <location>
        <begin position="550"/>
        <end position="863"/>
    </location>
</feature>
<dbReference type="GO" id="GO:0006623">
    <property type="term" value="P:protein targeting to vacuole"/>
    <property type="evidence" value="ECO:0007669"/>
    <property type="project" value="InterPro"/>
</dbReference>
<evidence type="ECO:0000313" key="7">
    <source>
        <dbReference type="EMBL" id="TPP39943.1"/>
    </source>
</evidence>
<keyword evidence="1" id="KW-0645">Protease</keyword>
<dbReference type="InterPro" id="IPR038765">
    <property type="entry name" value="Papain-like_cys_pep_sf"/>
</dbReference>
<evidence type="ECO:0000259" key="6">
    <source>
        <dbReference type="PROSITE" id="PS50203"/>
    </source>
</evidence>
<dbReference type="VEuPathDB" id="TriTrypDB:LdBPK_340300.1"/>
<reference evidence="8" key="1">
    <citation type="submission" date="2019-02" db="EMBL/GenBank/DDBJ databases">
        <title>FDA dAtabase for Regulatory Grade micrObial Sequences (FDA-ARGOS): Supporting development and validation of Infectious Disease Dx tests.</title>
        <authorList>
            <person name="Duncan R."/>
            <person name="Fisher C."/>
            <person name="Tallon L."/>
            <person name="Sadzewicz L."/>
            <person name="Sengamalay N."/>
            <person name="Ott S."/>
            <person name="Godinez A."/>
            <person name="Nagaraj S."/>
            <person name="Vavikolanu K."/>
            <person name="Nadendla S."/>
            <person name="Aluvathingal J."/>
            <person name="Sichtig H."/>
        </authorList>
    </citation>
    <scope>NUCLEOTIDE SEQUENCE [LARGE SCALE GENOMIC DNA]</scope>
    <source>
        <strain evidence="8">FDAARGOS_361</strain>
    </source>
</reference>
<proteinExistence type="predicted"/>
<evidence type="ECO:0000256" key="1">
    <source>
        <dbReference type="ARBA" id="ARBA00022670"/>
    </source>
</evidence>
<evidence type="ECO:0000256" key="3">
    <source>
        <dbReference type="ARBA" id="ARBA00022807"/>
    </source>
</evidence>
<feature type="compositionally biased region" description="Basic residues" evidence="5">
    <location>
        <begin position="60"/>
        <end position="69"/>
    </location>
</feature>
<dbReference type="EMBL" id="RHLC01000004">
    <property type="protein sequence ID" value="TPP39943.1"/>
    <property type="molecule type" value="Genomic_DNA"/>
</dbReference>
<dbReference type="GO" id="GO:0006508">
    <property type="term" value="P:proteolysis"/>
    <property type="evidence" value="ECO:0007669"/>
    <property type="project" value="UniProtKB-KW"/>
</dbReference>
<evidence type="ECO:0000256" key="5">
    <source>
        <dbReference type="SAM" id="MobiDB-lite"/>
    </source>
</evidence>
<name>A0A504WVR1_LEIDO</name>
<dbReference type="InterPro" id="IPR051297">
    <property type="entry name" value="PalB/RIM13"/>
</dbReference>
<sequence>MASVGEFGFEHKILPSLPSAISGRPGYVISPSDLADGRRHSSNAEEILNDAAGQPASRTRQMKGSKNARHAPEHTNSGDDLIMATEGGAHARIDSTGGLRALSSAMSGDDSEHKLELNVLGATGGDVHRSRPGREEDDVVTKPPVSRREGLLPPVRQCPSGACENGSSGADKTAKRTAGTSTRPKGSVQEYVRKKLQLQSEQGIRTCSRVRRPLCSILVKSDASESKGGEDANDTQRCDAEPRCGLDSDKSTNNRAFWKRTMSKQETDADLRCYTAHEYILAFYYHESKECDDSLELATPDSSQRRQRERVARVVAEATPREEAERLKLKSRGSISPSTRRAKMTCATVEELYEQLMVCYRKAGVEKGYLDTLFMKEVLSGRRQPRVHEMEKDDDLGENLSAPSDDEVAEVPREVVQVGRPKRSKPVAISKRSAESPSLYEIMLEQMRAKTTPAFLHHNAIPLPTMRFLQNRGTIKLGDYSYVLHLWDDEEKGYLVTGVFDRKPGFPKQFKDSCTYAIYSLEMGRDWGMRFGELVLMRQHLAPGARKHFPEEGKLIRGHTVIRAASVLDIFDGRVCGIPSNLRELDYRRTGIHASVQALAHYNHLFPRWSPLRSIVHPQDIFGCPVVNPTGGIYCLSMIVNGATRMVKVDDRVPVEPESGLFRCLTSATFELYPALLEKGLLKANGCGINLALMESAAVLFQLCGWIPEVIRFRSAGEVEEPTVDGLMRPSEMWSVLMEGYNFGRLMMTLTAHWCAGRPPLTASERVMQSAQWFVTPVVYPVIDMITQRLSTTGEPTIRAIMLRDTTKDPSTRKFEPPFKTSLTAEQLLDLGYMNAHREAGVFCVTWEEALAHFDHCSINWSPFTYWDLPSGSETPEDCTRLCCHGIYDMRNAGKHMARQPQFHICSHLVDRCTHLFLVFCPHAGDQSPLPHDNNMLDKKTVDELSGGGAVVRLRVYEVTTLPSLTQCKMRDSRGRRVTCCFGDCQGRRIVSETEGPRGLQSLAMAQGNRNEFITLGFDCLPGTREYVVVMDVHDRHRPPRGKGTFPYTLTLFTCLDPLLERNPNKLPMFAIHAHHATLEQAKQAAMGGGFSHLDVASADLNVNDLIEEEAQRKPPRQTITIHAIPEHPDIHSRTVQGLWSVPESRTRTVLLPHDATLEVLYTGTQYYFHLDKPSYFALRICQSMQAGPALSTVKMKVLLVRRTGRDDMCTKEKDPPAERKTQTGGGAAGKGGKAYVPRSVQGIVMKGSDVVLSSGAWSVDGAVIDSVSPHTVLLDRNGVLVQNPRRLRQYYHTSFNIALSDRENKDKTNMSFFLMSHPDPSDQMRSVILQAFADGFLISPHACNIGIKGNLIPHDTEVRAVLTSSNFSYELHGDEGHSVPFTQESAQRSLAAPVPQLDLFIDVDLQNTAPAKSTSFSPGSSASYAVDRLRAVVRSALTSSPAQRLRLLRTLFSTMTFVRHTVKNESHRAFLMGLGGSIEAWVRWHQSLESPGVQAPVLSLPPLPEGDYIIIPCFKPLSDEKATELGKKRGVVTGNQGALAFDITLSVPGRVVELIPTRNPADGQGSTQAVQTQMHCEQTIASAERLRPAAVLHAGSDDGKKDDPMAVLWQHERHVLVLTRAGKPIFSQHGHEEQLSPLCALLQVLLHIHEDKESGDEQSRGPSQPVPRSDGAVSSAAVRDELRQVVYYRSRSTSGQVSHQGDVNAQVQALTLFFYVQGELIYLMSVRSVAPSLPAGAVEMSSAEGECEAPPLASCCLAQLRHVHHCILLVLPTVNTLLARSPGLDVMATYTSADRAALRELIESHQTELTYAVGAVATLALSTYAADPKVSVSAPLALGPDTALCGCLHVDDALLLYRYARSLILRQLGEAWVPVCLPRFNSTGYLWCYAVNFTRYARELRQQQGRTVWPKVWEEHTELDLMLLHVSASQDDFTALSRSTRRFAQILYAPAVGDSFYYRLEEELYYRTPAPLTELLSSSHMSVTTCSPRDLPGCTGGVPLWYGVVIQGGDASFLNAAQGEESKATTRAAAAATRALDCPSASIRLLFESQPSPLLNIATVENVKEFRQLAARYQAQLRAAPASSSAPCMLFVRHNSALAFAVVQPTPATLAALAEQFFSPKNPFDVPTDGTAAGGDAEEFKEGRFSVAAASHRGVSYTAWVEAVRALGVAELTVVFAASTPEAMAWYWVAHILFMAVQRRSHFIVRQLIGDRR</sequence>
<dbReference type="SUPFAM" id="SSF54001">
    <property type="entry name" value="Cysteine proteinases"/>
    <property type="match status" value="1"/>
</dbReference>
<organism evidence="7 8">
    <name type="scientific">Leishmania donovani</name>
    <dbReference type="NCBI Taxonomy" id="5661"/>
    <lineage>
        <taxon>Eukaryota</taxon>
        <taxon>Discoba</taxon>
        <taxon>Euglenozoa</taxon>
        <taxon>Kinetoplastea</taxon>
        <taxon>Metakinetoplastina</taxon>
        <taxon>Trypanosomatida</taxon>
        <taxon>Trypanosomatidae</taxon>
        <taxon>Leishmaniinae</taxon>
        <taxon>Leishmania</taxon>
    </lineage>
</organism>
<feature type="region of interest" description="Disordered" evidence="5">
    <location>
        <begin position="47"/>
        <end position="79"/>
    </location>
</feature>
<keyword evidence="3" id="KW-0788">Thiol protease</keyword>
<feature type="region of interest" description="Disordered" evidence="5">
    <location>
        <begin position="123"/>
        <end position="189"/>
    </location>
</feature>
<comment type="caution">
    <text evidence="7">The sequence shown here is derived from an EMBL/GenBank/DDBJ whole genome shotgun (WGS) entry which is preliminary data.</text>
</comment>
<evidence type="ECO:0000256" key="4">
    <source>
        <dbReference type="PROSITE-ProRule" id="PRU00239"/>
    </source>
</evidence>
<feature type="region of interest" description="Disordered" evidence="5">
    <location>
        <begin position="222"/>
        <end position="246"/>
    </location>
</feature>
<dbReference type="InterPro" id="IPR004353">
    <property type="entry name" value="Mon1"/>
</dbReference>
<gene>
    <name evidence="7" type="ORF">CGC21_25485</name>
</gene>
<dbReference type="SMART" id="SM00230">
    <property type="entry name" value="CysPc"/>
    <property type="match status" value="1"/>
</dbReference>
<dbReference type="GO" id="GO:0004198">
    <property type="term" value="F:calcium-dependent cysteine-type endopeptidase activity"/>
    <property type="evidence" value="ECO:0007669"/>
    <property type="project" value="InterPro"/>
</dbReference>
<feature type="region of interest" description="Disordered" evidence="5">
    <location>
        <begin position="1653"/>
        <end position="1676"/>
    </location>
</feature>
<comment type="caution">
    <text evidence="4">Lacks conserved residue(s) required for the propagation of feature annotation.</text>
</comment>
<feature type="region of interest" description="Disordered" evidence="5">
    <location>
        <begin position="1208"/>
        <end position="1233"/>
    </location>
</feature>
<dbReference type="Pfam" id="PF00648">
    <property type="entry name" value="Peptidase_C2"/>
    <property type="match status" value="1"/>
</dbReference>